<protein>
    <submittedName>
        <fullName evidence="1">Uncharacterized protein</fullName>
    </submittedName>
</protein>
<evidence type="ECO:0000313" key="2">
    <source>
        <dbReference type="Proteomes" id="UP000800035"/>
    </source>
</evidence>
<gene>
    <name evidence="1" type="ORF">CC80DRAFT_269228</name>
</gene>
<dbReference type="AlphaFoldDB" id="A0A6A5U9H8"/>
<proteinExistence type="predicted"/>
<dbReference type="EMBL" id="ML976982">
    <property type="protein sequence ID" value="KAF1960980.1"/>
    <property type="molecule type" value="Genomic_DNA"/>
</dbReference>
<evidence type="ECO:0000313" key="1">
    <source>
        <dbReference type="EMBL" id="KAF1960980.1"/>
    </source>
</evidence>
<name>A0A6A5U9H8_9PLEO</name>
<reference evidence="1" key="1">
    <citation type="journal article" date="2020" name="Stud. Mycol.">
        <title>101 Dothideomycetes genomes: a test case for predicting lifestyles and emergence of pathogens.</title>
        <authorList>
            <person name="Haridas S."/>
            <person name="Albert R."/>
            <person name="Binder M."/>
            <person name="Bloem J."/>
            <person name="Labutti K."/>
            <person name="Salamov A."/>
            <person name="Andreopoulos B."/>
            <person name="Baker S."/>
            <person name="Barry K."/>
            <person name="Bills G."/>
            <person name="Bluhm B."/>
            <person name="Cannon C."/>
            <person name="Castanera R."/>
            <person name="Culley D."/>
            <person name="Daum C."/>
            <person name="Ezra D."/>
            <person name="Gonzalez J."/>
            <person name="Henrissat B."/>
            <person name="Kuo A."/>
            <person name="Liang C."/>
            <person name="Lipzen A."/>
            <person name="Lutzoni F."/>
            <person name="Magnuson J."/>
            <person name="Mondo S."/>
            <person name="Nolan M."/>
            <person name="Ohm R."/>
            <person name="Pangilinan J."/>
            <person name="Park H.-J."/>
            <person name="Ramirez L."/>
            <person name="Alfaro M."/>
            <person name="Sun H."/>
            <person name="Tritt A."/>
            <person name="Yoshinaga Y."/>
            <person name="Zwiers L.-H."/>
            <person name="Turgeon B."/>
            <person name="Goodwin S."/>
            <person name="Spatafora J."/>
            <person name="Crous P."/>
            <person name="Grigoriev I."/>
        </authorList>
    </citation>
    <scope>NUCLEOTIDE SEQUENCE</scope>
    <source>
        <strain evidence="1">CBS 675.92</strain>
    </source>
</reference>
<organism evidence="1 2">
    <name type="scientific">Byssothecium circinans</name>
    <dbReference type="NCBI Taxonomy" id="147558"/>
    <lineage>
        <taxon>Eukaryota</taxon>
        <taxon>Fungi</taxon>
        <taxon>Dikarya</taxon>
        <taxon>Ascomycota</taxon>
        <taxon>Pezizomycotina</taxon>
        <taxon>Dothideomycetes</taxon>
        <taxon>Pleosporomycetidae</taxon>
        <taxon>Pleosporales</taxon>
        <taxon>Massarineae</taxon>
        <taxon>Massarinaceae</taxon>
        <taxon>Byssothecium</taxon>
    </lineage>
</organism>
<dbReference type="OrthoDB" id="860at2759"/>
<dbReference type="Proteomes" id="UP000800035">
    <property type="component" value="Unassembled WGS sequence"/>
</dbReference>
<keyword evidence="2" id="KW-1185">Reference proteome</keyword>
<sequence>MASVKFEKETTAALADAAGVAGGKEKDLLKDVGNAITKAGTPNGYLAAYLKQLQSNPLRTKILTSGTLSGLQEFLASWIAHDRSKSG</sequence>
<accession>A0A6A5U9H8</accession>